<proteinExistence type="predicted"/>
<keyword evidence="4" id="KW-1185">Reference proteome</keyword>
<evidence type="ECO:0000313" key="2">
    <source>
        <dbReference type="EMBL" id="KAF4130993.1"/>
    </source>
</evidence>
<evidence type="ECO:0000313" key="1">
    <source>
        <dbReference type="EMBL" id="KAF4045465.1"/>
    </source>
</evidence>
<sequence>MLNRKRKPTGSPSIPGLVRLAKDVKEIINDARSVFLASYAQNEVVVVVIGFRISRGNRADRGQ</sequence>
<dbReference type="AlphaFoldDB" id="A0A833TF70"/>
<dbReference type="EMBL" id="WSZM01000047">
    <property type="protein sequence ID" value="KAF4045465.1"/>
    <property type="molecule type" value="Genomic_DNA"/>
</dbReference>
<evidence type="ECO:0000313" key="4">
    <source>
        <dbReference type="Proteomes" id="UP000602510"/>
    </source>
</evidence>
<reference evidence="1" key="1">
    <citation type="submission" date="2020-04" db="EMBL/GenBank/DDBJ databases">
        <title>Hybrid Assembly of Korean Phytophthora infestans isolates.</title>
        <authorList>
            <person name="Prokchorchik M."/>
            <person name="Lee Y."/>
            <person name="Seo J."/>
            <person name="Cho J.-H."/>
            <person name="Park Y.-E."/>
            <person name="Jang D.-C."/>
            <person name="Im J.-S."/>
            <person name="Choi J.-G."/>
            <person name="Park H.-J."/>
            <person name="Lee G.-B."/>
            <person name="Lee Y.-G."/>
            <person name="Hong S.-Y."/>
            <person name="Cho K."/>
            <person name="Sohn K.H."/>
        </authorList>
    </citation>
    <scope>NUCLEOTIDE SEQUENCE</scope>
    <source>
        <strain evidence="1">KR_1_A1</strain>
        <strain evidence="2">KR_2_A2</strain>
    </source>
</reference>
<dbReference type="Proteomes" id="UP000704712">
    <property type="component" value="Unassembled WGS sequence"/>
</dbReference>
<dbReference type="Proteomes" id="UP000602510">
    <property type="component" value="Unassembled WGS sequence"/>
</dbReference>
<protein>
    <submittedName>
        <fullName evidence="1">Uncharacterized protein</fullName>
    </submittedName>
</protein>
<dbReference type="EMBL" id="JAACNO010002764">
    <property type="protein sequence ID" value="KAF4130993.1"/>
    <property type="molecule type" value="Genomic_DNA"/>
</dbReference>
<evidence type="ECO:0000313" key="3">
    <source>
        <dbReference type="EMBL" id="KAF4142081.1"/>
    </source>
</evidence>
<accession>A0A833TF70</accession>
<name>A0A833TF70_PHYIN</name>
<dbReference type="EMBL" id="JAACNO010001215">
    <property type="protein sequence ID" value="KAF4142081.1"/>
    <property type="molecule type" value="Genomic_DNA"/>
</dbReference>
<comment type="caution">
    <text evidence="1">The sequence shown here is derived from an EMBL/GenBank/DDBJ whole genome shotgun (WGS) entry which is preliminary data.</text>
</comment>
<organism evidence="1 4">
    <name type="scientific">Phytophthora infestans</name>
    <name type="common">Potato late blight agent</name>
    <name type="synonym">Botrytis infestans</name>
    <dbReference type="NCBI Taxonomy" id="4787"/>
    <lineage>
        <taxon>Eukaryota</taxon>
        <taxon>Sar</taxon>
        <taxon>Stramenopiles</taxon>
        <taxon>Oomycota</taxon>
        <taxon>Peronosporomycetes</taxon>
        <taxon>Peronosporales</taxon>
        <taxon>Peronosporaceae</taxon>
        <taxon>Phytophthora</taxon>
    </lineage>
</organism>
<gene>
    <name evidence="1" type="ORF">GN244_ATG02210</name>
    <name evidence="3" type="ORF">GN958_ATG08715</name>
    <name evidence="2" type="ORF">GN958_ATG19812</name>
</gene>